<feature type="transmembrane region" description="Helical" evidence="8">
    <location>
        <begin position="227"/>
        <end position="247"/>
    </location>
</feature>
<keyword evidence="5 8" id="KW-0812">Transmembrane</keyword>
<feature type="transmembrane region" description="Helical" evidence="8">
    <location>
        <begin position="284"/>
        <end position="302"/>
    </location>
</feature>
<keyword evidence="10" id="KW-1185">Reference proteome</keyword>
<comment type="subcellular location">
    <subcellularLocation>
        <location evidence="1">Cell membrane</location>
        <topology evidence="1">Multi-pass membrane protein</topology>
    </subcellularLocation>
</comment>
<feature type="transmembrane region" description="Helical" evidence="8">
    <location>
        <begin position="253"/>
        <end position="277"/>
    </location>
</feature>
<comment type="caution">
    <text evidence="9">The sequence shown here is derived from an EMBL/GenBank/DDBJ whole genome shotgun (WGS) entry which is preliminary data.</text>
</comment>
<feature type="transmembrane region" description="Helical" evidence="8">
    <location>
        <begin position="21"/>
        <end position="39"/>
    </location>
</feature>
<evidence type="ECO:0000256" key="3">
    <source>
        <dbReference type="ARBA" id="ARBA00022448"/>
    </source>
</evidence>
<evidence type="ECO:0000256" key="1">
    <source>
        <dbReference type="ARBA" id="ARBA00004651"/>
    </source>
</evidence>
<proteinExistence type="inferred from homology"/>
<feature type="transmembrane region" description="Helical" evidence="8">
    <location>
        <begin position="75"/>
        <end position="94"/>
    </location>
</feature>
<dbReference type="GeneID" id="97220495"/>
<evidence type="ECO:0000256" key="6">
    <source>
        <dbReference type="ARBA" id="ARBA00022989"/>
    </source>
</evidence>
<keyword evidence="6 8" id="KW-1133">Transmembrane helix</keyword>
<feature type="transmembrane region" description="Helical" evidence="8">
    <location>
        <begin position="172"/>
        <end position="190"/>
    </location>
</feature>
<keyword evidence="4" id="KW-1003">Cell membrane</keyword>
<sequence>MQQYDTNPELERRLFNKLLDVLIKAGLILALVITCYGIFSPFLTLMLWALILAVTLYPAHQKLAARLGQRQGRAATLLVLCGIVLIVLPTIWLTSSLADTITGFIHAMKENSLQIPLPAESVANWPVIGKKVYGIWHQAATDLPAFIQSMQPKIGNIAKTALSMVASMGTGMLQFIVSFAVAGIIMTYGLPGQQSARAISARIMGEDRGDEFATLCTATIRAVAQGVIGVAFIQAIMLGLVMAIAGIPAAGLLALFALILGIAQIPAAVIFIPCLIYIWSSGDYATAPAIAYSVLLVISGLADNVLKPLLLGRGVDAPMPIILLGALGGMVSSGILGMFVGATLLAIGYQIFMAWVAGHHLTPLAGKPAQLDDRTETTDSGNAS</sequence>
<keyword evidence="7 8" id="KW-0472">Membrane</keyword>
<evidence type="ECO:0000256" key="8">
    <source>
        <dbReference type="SAM" id="Phobius"/>
    </source>
</evidence>
<dbReference type="EMBL" id="JBGXBU010000003">
    <property type="protein sequence ID" value="MFM4893218.1"/>
    <property type="molecule type" value="Genomic_DNA"/>
</dbReference>
<name>A0ABW9GPZ1_9GAMM</name>
<keyword evidence="3" id="KW-0813">Transport</keyword>
<evidence type="ECO:0000313" key="9">
    <source>
        <dbReference type="EMBL" id="MFM4893218.1"/>
    </source>
</evidence>
<gene>
    <name evidence="9" type="ORF">ACEUDJ_10140</name>
</gene>
<evidence type="ECO:0000313" key="10">
    <source>
        <dbReference type="Proteomes" id="UP001630969"/>
    </source>
</evidence>
<dbReference type="PANTHER" id="PTHR21716">
    <property type="entry name" value="TRANSMEMBRANE PROTEIN"/>
    <property type="match status" value="1"/>
</dbReference>
<dbReference type="Pfam" id="PF01594">
    <property type="entry name" value="AI-2E_transport"/>
    <property type="match status" value="1"/>
</dbReference>
<dbReference type="RefSeq" id="WP_408789927.1">
    <property type="nucleotide sequence ID" value="NZ_JBGXBU010000003.1"/>
</dbReference>
<organism evidence="9 10">
    <name type="scientific">Aeromonas bivalvium</name>
    <dbReference type="NCBI Taxonomy" id="440079"/>
    <lineage>
        <taxon>Bacteria</taxon>
        <taxon>Pseudomonadati</taxon>
        <taxon>Pseudomonadota</taxon>
        <taxon>Gammaproteobacteria</taxon>
        <taxon>Aeromonadales</taxon>
        <taxon>Aeromonadaceae</taxon>
        <taxon>Aeromonas</taxon>
    </lineage>
</organism>
<feature type="transmembrane region" description="Helical" evidence="8">
    <location>
        <begin position="45"/>
        <end position="63"/>
    </location>
</feature>
<evidence type="ECO:0000256" key="4">
    <source>
        <dbReference type="ARBA" id="ARBA00022475"/>
    </source>
</evidence>
<accession>A0ABW9GPZ1</accession>
<evidence type="ECO:0000256" key="2">
    <source>
        <dbReference type="ARBA" id="ARBA00009773"/>
    </source>
</evidence>
<feature type="transmembrane region" description="Helical" evidence="8">
    <location>
        <begin position="322"/>
        <end position="347"/>
    </location>
</feature>
<evidence type="ECO:0000256" key="7">
    <source>
        <dbReference type="ARBA" id="ARBA00023136"/>
    </source>
</evidence>
<dbReference type="InterPro" id="IPR002549">
    <property type="entry name" value="AI-2E-like"/>
</dbReference>
<protein>
    <submittedName>
        <fullName evidence="9">AI-2E family transporter</fullName>
    </submittedName>
</protein>
<reference evidence="9 10" key="1">
    <citation type="submission" date="2024-09" db="EMBL/GenBank/DDBJ databases">
        <title>Aeromonas strains Genome sequencing and assembly.</title>
        <authorList>
            <person name="Hu X."/>
            <person name="Tang B."/>
        </authorList>
    </citation>
    <scope>NUCLEOTIDE SEQUENCE [LARGE SCALE GENOMIC DNA]</scope>
    <source>
        <strain evidence="9 10">NB23SCDHY001</strain>
    </source>
</reference>
<dbReference type="Proteomes" id="UP001630969">
    <property type="component" value="Unassembled WGS sequence"/>
</dbReference>
<dbReference type="PANTHER" id="PTHR21716:SF67">
    <property type="entry name" value="TRANSPORT PROTEIN YDIK-RELATED"/>
    <property type="match status" value="1"/>
</dbReference>
<evidence type="ECO:0000256" key="5">
    <source>
        <dbReference type="ARBA" id="ARBA00022692"/>
    </source>
</evidence>
<comment type="similarity">
    <text evidence="2">Belongs to the autoinducer-2 exporter (AI-2E) (TC 2.A.86) family.</text>
</comment>